<dbReference type="InterPro" id="IPR041633">
    <property type="entry name" value="Polbeta"/>
</dbReference>
<organism evidence="6 7">
    <name type="scientific">Clostridium argentinense CDC 2741</name>
    <dbReference type="NCBI Taxonomy" id="1418104"/>
    <lineage>
        <taxon>Bacteria</taxon>
        <taxon>Bacillati</taxon>
        <taxon>Bacillota</taxon>
        <taxon>Clostridia</taxon>
        <taxon>Eubacteriales</taxon>
        <taxon>Clostridiaceae</taxon>
        <taxon>Clostridium</taxon>
    </lineage>
</organism>
<keyword evidence="2" id="KW-0046">Antibiotic resistance</keyword>
<sequence>MKMNINILLTEIIEKYKNLLGENLVGIYLHGSMVMGCFNSESSDIDFLVVVRDKLSFNVKRQLIDILIDLSDFAPKKGFEVSVILEKYSNNFVYPTPFELHYSKEYKERYIKDKEFLCHNGEDADLAAHITIINKRGRCLYGKDIKEVFSEVPEKYYINSILNDVENAVDEIVENPVYIILNLCRVLYYLKERVVSSKHEGGSWGKTNYKTYENLIQKALNIYNGDFDEEKWNEEKLKKFATYMIEEINKVYKGRFMNFS</sequence>
<dbReference type="SUPFAM" id="SSF81301">
    <property type="entry name" value="Nucleotidyltransferase"/>
    <property type="match status" value="1"/>
</dbReference>
<evidence type="ECO:0000313" key="7">
    <source>
        <dbReference type="Proteomes" id="UP000031366"/>
    </source>
</evidence>
<dbReference type="RefSeq" id="WP_052268206.1">
    <property type="nucleotide sequence ID" value="NZ_AYSO01000019.1"/>
</dbReference>
<dbReference type="InterPro" id="IPR025184">
    <property type="entry name" value="AadA_C"/>
</dbReference>
<evidence type="ECO:0000256" key="3">
    <source>
        <dbReference type="ARBA" id="ARBA00047831"/>
    </source>
</evidence>
<dbReference type="Pfam" id="PF18765">
    <property type="entry name" value="Polbeta"/>
    <property type="match status" value="1"/>
</dbReference>
<dbReference type="InterPro" id="IPR024172">
    <property type="entry name" value="AadA/Aad9"/>
</dbReference>
<comment type="catalytic activity">
    <reaction evidence="3">
        <text>spectinomycin + ATP = 9-O-adenylylspectinomycin + diphosphate</text>
        <dbReference type="Rhea" id="RHEA:63228"/>
        <dbReference type="ChEBI" id="CHEBI:30616"/>
        <dbReference type="ChEBI" id="CHEBI:33019"/>
        <dbReference type="ChEBI" id="CHEBI:146260"/>
        <dbReference type="ChEBI" id="CHEBI:146261"/>
    </reaction>
</comment>
<name>A0A0C1UDB8_9CLOT</name>
<evidence type="ECO:0000256" key="2">
    <source>
        <dbReference type="ARBA" id="ARBA00023251"/>
    </source>
</evidence>
<protein>
    <submittedName>
        <fullName evidence="6">Nucleotidyltransferase domain protein</fullName>
    </submittedName>
</protein>
<gene>
    <name evidence="6" type="ORF">U732_2704</name>
</gene>
<reference evidence="6 7" key="1">
    <citation type="journal article" date="2015" name="Infect. Genet. Evol.">
        <title>Genomic sequences of six botulinum neurotoxin-producing strains representing three clostridial species illustrate the mobility and diversity of botulinum neurotoxin genes.</title>
        <authorList>
            <person name="Smith T.J."/>
            <person name="Hill K.K."/>
            <person name="Xie G."/>
            <person name="Foley B.T."/>
            <person name="Williamson C.H."/>
            <person name="Foster J.T."/>
            <person name="Johnson S.L."/>
            <person name="Chertkov O."/>
            <person name="Teshima H."/>
            <person name="Gibbons H.S."/>
            <person name="Johnsky L.A."/>
            <person name="Karavis M.A."/>
            <person name="Smith L.A."/>
        </authorList>
    </citation>
    <scope>NUCLEOTIDE SEQUENCE [LARGE SCALE GENOMIC DNA]</scope>
    <source>
        <strain evidence="6 7">CDC 2741</strain>
    </source>
</reference>
<comment type="caution">
    <text evidence="6">The sequence shown here is derived from an EMBL/GenBank/DDBJ whole genome shotgun (WGS) entry which is preliminary data.</text>
</comment>
<dbReference type="AlphaFoldDB" id="A0A0C1UDB8"/>
<evidence type="ECO:0000313" key="6">
    <source>
        <dbReference type="EMBL" id="KIE45455.1"/>
    </source>
</evidence>
<dbReference type="GO" id="GO:0070566">
    <property type="term" value="F:adenylyltransferase activity"/>
    <property type="evidence" value="ECO:0007669"/>
    <property type="project" value="InterPro"/>
</dbReference>
<dbReference type="STRING" id="29341.RSJ17_20730"/>
<accession>A0A0C1UDB8</accession>
<dbReference type="PIRSF" id="PIRSF000819">
    <property type="entry name" value="Streptomycin_3-adenylyltransf"/>
    <property type="match status" value="1"/>
</dbReference>
<keyword evidence="7" id="KW-1185">Reference proteome</keyword>
<dbReference type="Proteomes" id="UP000031366">
    <property type="component" value="Unassembled WGS sequence"/>
</dbReference>
<feature type="domain" description="Adenylyltransferase AadA C-terminal" evidence="4">
    <location>
        <begin position="147"/>
        <end position="246"/>
    </location>
</feature>
<dbReference type="GO" id="GO:0046677">
    <property type="term" value="P:response to antibiotic"/>
    <property type="evidence" value="ECO:0007669"/>
    <property type="project" value="UniProtKB-KW"/>
</dbReference>
<dbReference type="InterPro" id="IPR043519">
    <property type="entry name" value="NT_sf"/>
</dbReference>
<dbReference type="Gene3D" id="3.30.460.10">
    <property type="entry name" value="Beta Polymerase, domain 2"/>
    <property type="match status" value="1"/>
</dbReference>
<dbReference type="Pfam" id="PF13427">
    <property type="entry name" value="AadA_C"/>
    <property type="match status" value="1"/>
</dbReference>
<proteinExistence type="predicted"/>
<dbReference type="EMBL" id="AYSO01000019">
    <property type="protein sequence ID" value="KIE45455.1"/>
    <property type="molecule type" value="Genomic_DNA"/>
</dbReference>
<evidence type="ECO:0000256" key="1">
    <source>
        <dbReference type="ARBA" id="ARBA00022679"/>
    </source>
</evidence>
<evidence type="ECO:0000259" key="5">
    <source>
        <dbReference type="Pfam" id="PF18765"/>
    </source>
</evidence>
<dbReference type="CDD" id="cd05403">
    <property type="entry name" value="NT_KNTase_like"/>
    <property type="match status" value="1"/>
</dbReference>
<keyword evidence="1 6" id="KW-0808">Transferase</keyword>
<feature type="domain" description="Polymerase beta nucleotidyltransferase" evidence="5">
    <location>
        <begin position="22"/>
        <end position="81"/>
    </location>
</feature>
<evidence type="ECO:0000259" key="4">
    <source>
        <dbReference type="Pfam" id="PF13427"/>
    </source>
</evidence>